<evidence type="ECO:0000256" key="1">
    <source>
        <dbReference type="ARBA" id="ARBA00022670"/>
    </source>
</evidence>
<dbReference type="PRINTS" id="PR00138">
    <property type="entry name" value="MATRIXIN"/>
</dbReference>
<name>A0A1I2CZ72_9BACT</name>
<sequence>MVSAIHGRLARRGLVAVACLGVTVSCVEGEELSAQDDDTGVGVAPLVDDLADVPVLEPAVGDRGEKVARAYAYLKQYGYFPNPALERLPGWKPVLDHEPEDPEVFDEVLAEAVARFQEAHGLVVDGTLNAETQRLMAAPRCGIPDDYAQPRPLKGTSQFAPSGSTWGSNEVLYRFRNFSADLSQDDIRAVVAEAFARWGAVTDLLFYEDDDADIEISFGAGNHGDNWPFDGQGGVLAHAWPPGSGILGDVHFDEAETWTLGGGDGVVDLRSVALHEIGHALGLDHSDDEEAVMYAFYDEPKPNLRLDDVIGIQSLYGDRLTLSYSAWGPIPGKHCISVAEHADPYAWDDNYFCSDKDIGAQWSMSGPIEGMRCTQVVEPADPHTWSDNYLCVPTHSKWFFHWRYDGPDRGNRCVQWHEFADPDTWDDNFLCSTLLPWPW</sequence>
<gene>
    <name evidence="7" type="ORF">SAMN02745121_05352</name>
</gene>
<keyword evidence="4" id="KW-0862">Zinc</keyword>
<evidence type="ECO:0000313" key="8">
    <source>
        <dbReference type="Proteomes" id="UP000199400"/>
    </source>
</evidence>
<dbReference type="InterPro" id="IPR024079">
    <property type="entry name" value="MetalloPept_cat_dom_sf"/>
</dbReference>
<dbReference type="Proteomes" id="UP000199400">
    <property type="component" value="Unassembled WGS sequence"/>
</dbReference>
<feature type="domain" description="Peptidase metallopeptidase" evidence="6">
    <location>
        <begin position="162"/>
        <end position="318"/>
    </location>
</feature>
<dbReference type="OrthoDB" id="5482808at2"/>
<dbReference type="InterPro" id="IPR036365">
    <property type="entry name" value="PGBD-like_sf"/>
</dbReference>
<dbReference type="InterPro" id="IPR033739">
    <property type="entry name" value="M10A_MMP"/>
</dbReference>
<evidence type="ECO:0000256" key="4">
    <source>
        <dbReference type="ARBA" id="ARBA00022833"/>
    </source>
</evidence>
<dbReference type="GO" id="GO:0031012">
    <property type="term" value="C:extracellular matrix"/>
    <property type="evidence" value="ECO:0007669"/>
    <property type="project" value="InterPro"/>
</dbReference>
<evidence type="ECO:0000256" key="2">
    <source>
        <dbReference type="ARBA" id="ARBA00022723"/>
    </source>
</evidence>
<dbReference type="SUPFAM" id="SSF55486">
    <property type="entry name" value="Metalloproteases ('zincins'), catalytic domain"/>
    <property type="match status" value="1"/>
</dbReference>
<keyword evidence="1" id="KW-0645">Protease</keyword>
<dbReference type="GO" id="GO:0004222">
    <property type="term" value="F:metalloendopeptidase activity"/>
    <property type="evidence" value="ECO:0007669"/>
    <property type="project" value="InterPro"/>
</dbReference>
<dbReference type="STRING" id="54.SAMN02745121_05352"/>
<keyword evidence="8" id="KW-1185">Reference proteome</keyword>
<evidence type="ECO:0000259" key="6">
    <source>
        <dbReference type="SMART" id="SM00235"/>
    </source>
</evidence>
<dbReference type="SMART" id="SM00235">
    <property type="entry name" value="ZnMc"/>
    <property type="match status" value="1"/>
</dbReference>
<dbReference type="GO" id="GO:0030198">
    <property type="term" value="P:extracellular matrix organization"/>
    <property type="evidence" value="ECO:0007669"/>
    <property type="project" value="TreeGrafter"/>
</dbReference>
<reference evidence="8" key="1">
    <citation type="submission" date="2016-10" db="EMBL/GenBank/DDBJ databases">
        <authorList>
            <person name="Varghese N."/>
            <person name="Submissions S."/>
        </authorList>
    </citation>
    <scope>NUCLEOTIDE SEQUENCE [LARGE SCALE GENOMIC DNA]</scope>
    <source>
        <strain evidence="8">ATCC 25963</strain>
    </source>
</reference>
<dbReference type="InterPro" id="IPR021190">
    <property type="entry name" value="Pept_M10A"/>
</dbReference>
<evidence type="ECO:0000256" key="5">
    <source>
        <dbReference type="ARBA" id="ARBA00023049"/>
    </source>
</evidence>
<dbReference type="PANTHER" id="PTHR10201">
    <property type="entry name" value="MATRIX METALLOPROTEINASE"/>
    <property type="match status" value="1"/>
</dbReference>
<dbReference type="PANTHER" id="PTHR10201:SF323">
    <property type="entry name" value="MATRIX METALLOPROTEINASE-21"/>
    <property type="match status" value="1"/>
</dbReference>
<dbReference type="CDD" id="cd04278">
    <property type="entry name" value="ZnMc_MMP"/>
    <property type="match status" value="1"/>
</dbReference>
<proteinExistence type="predicted"/>
<dbReference type="GO" id="GO:0008270">
    <property type="term" value="F:zinc ion binding"/>
    <property type="evidence" value="ECO:0007669"/>
    <property type="project" value="InterPro"/>
</dbReference>
<dbReference type="Gene3D" id="3.40.390.10">
    <property type="entry name" value="Collagenase (Catalytic Domain)"/>
    <property type="match status" value="1"/>
</dbReference>
<dbReference type="AlphaFoldDB" id="A0A1I2CZ72"/>
<dbReference type="GO" id="GO:0030574">
    <property type="term" value="P:collagen catabolic process"/>
    <property type="evidence" value="ECO:0007669"/>
    <property type="project" value="TreeGrafter"/>
</dbReference>
<organism evidence="7 8">
    <name type="scientific">Nannocystis exedens</name>
    <dbReference type="NCBI Taxonomy" id="54"/>
    <lineage>
        <taxon>Bacteria</taxon>
        <taxon>Pseudomonadati</taxon>
        <taxon>Myxococcota</taxon>
        <taxon>Polyangia</taxon>
        <taxon>Nannocystales</taxon>
        <taxon>Nannocystaceae</taxon>
        <taxon>Nannocystis</taxon>
    </lineage>
</organism>
<dbReference type="InterPro" id="IPR001818">
    <property type="entry name" value="Pept_M10_metallopeptidase"/>
</dbReference>
<keyword evidence="3" id="KW-0378">Hydrolase</keyword>
<dbReference type="InterPro" id="IPR002477">
    <property type="entry name" value="Peptidoglycan-bd-like"/>
</dbReference>
<keyword evidence="2" id="KW-0479">Metal-binding</keyword>
<dbReference type="Pfam" id="PF00413">
    <property type="entry name" value="Peptidase_M10"/>
    <property type="match status" value="1"/>
</dbReference>
<evidence type="ECO:0000313" key="7">
    <source>
        <dbReference type="EMBL" id="SFE73578.1"/>
    </source>
</evidence>
<evidence type="ECO:0000256" key="3">
    <source>
        <dbReference type="ARBA" id="ARBA00022801"/>
    </source>
</evidence>
<dbReference type="InterPro" id="IPR006026">
    <property type="entry name" value="Peptidase_Metallo"/>
</dbReference>
<protein>
    <submittedName>
        <fullName evidence="7">Putative peptidoglycan binding domain-containing protein</fullName>
    </submittedName>
</protein>
<dbReference type="EMBL" id="FOMX01000018">
    <property type="protein sequence ID" value="SFE73578.1"/>
    <property type="molecule type" value="Genomic_DNA"/>
</dbReference>
<dbReference type="Pfam" id="PF01471">
    <property type="entry name" value="PG_binding_1"/>
    <property type="match status" value="1"/>
</dbReference>
<accession>A0A1I2CZ72</accession>
<dbReference type="GO" id="GO:0006508">
    <property type="term" value="P:proteolysis"/>
    <property type="evidence" value="ECO:0007669"/>
    <property type="project" value="UniProtKB-KW"/>
</dbReference>
<dbReference type="SUPFAM" id="SSF47090">
    <property type="entry name" value="PGBD-like"/>
    <property type="match status" value="1"/>
</dbReference>
<keyword evidence="5" id="KW-0482">Metalloprotease</keyword>